<accession>A0A4R2KXL1</accession>
<dbReference type="AlphaFoldDB" id="A0A4R2KXL1"/>
<proteinExistence type="predicted"/>
<evidence type="ECO:0008006" key="3">
    <source>
        <dbReference type="Google" id="ProtNLM"/>
    </source>
</evidence>
<reference evidence="1 2" key="1">
    <citation type="submission" date="2019-03" db="EMBL/GenBank/DDBJ databases">
        <title>Genomic Encyclopedia of Type Strains, Phase IV (KMG-IV): sequencing the most valuable type-strain genomes for metagenomic binning, comparative biology and taxonomic classification.</title>
        <authorList>
            <person name="Goeker M."/>
        </authorList>
    </citation>
    <scope>NUCLEOTIDE SEQUENCE [LARGE SCALE GENOMIC DNA]</scope>
    <source>
        <strain evidence="1 2">DSM 102940</strain>
    </source>
</reference>
<dbReference type="RefSeq" id="WP_165916234.1">
    <property type="nucleotide sequence ID" value="NZ_SLWV01000004.1"/>
</dbReference>
<protein>
    <recommendedName>
        <fullName evidence="3">Attachment p12 family protein</fullName>
    </recommendedName>
</protein>
<organism evidence="1 2">
    <name type="scientific">Marinisporobacter balticus</name>
    <dbReference type="NCBI Taxonomy" id="2018667"/>
    <lineage>
        <taxon>Bacteria</taxon>
        <taxon>Bacillati</taxon>
        <taxon>Bacillota</taxon>
        <taxon>Clostridia</taxon>
        <taxon>Peptostreptococcales</taxon>
        <taxon>Thermotaleaceae</taxon>
        <taxon>Marinisporobacter</taxon>
    </lineage>
</organism>
<evidence type="ECO:0000313" key="1">
    <source>
        <dbReference type="EMBL" id="TCO78673.1"/>
    </source>
</evidence>
<dbReference type="Proteomes" id="UP000294919">
    <property type="component" value="Unassembled WGS sequence"/>
</dbReference>
<gene>
    <name evidence="1" type="ORF">EV214_10456</name>
</gene>
<name>A0A4R2KXL1_9FIRM</name>
<sequence>MTNIIVGVVIVSIIGLSIAKVICEKQKGVKCIGCPHAGSNNKKSNCSCNTAKLDR</sequence>
<dbReference type="EMBL" id="SLWV01000004">
    <property type="protein sequence ID" value="TCO78673.1"/>
    <property type="molecule type" value="Genomic_DNA"/>
</dbReference>
<evidence type="ECO:0000313" key="2">
    <source>
        <dbReference type="Proteomes" id="UP000294919"/>
    </source>
</evidence>
<keyword evidence="2" id="KW-1185">Reference proteome</keyword>
<comment type="caution">
    <text evidence="1">The sequence shown here is derived from an EMBL/GenBank/DDBJ whole genome shotgun (WGS) entry which is preliminary data.</text>
</comment>